<dbReference type="EC" id="2.7.13.3" evidence="3"/>
<dbReference type="PROSITE" id="PS50109">
    <property type="entry name" value="HIS_KIN"/>
    <property type="match status" value="1"/>
</dbReference>
<dbReference type="Pfam" id="PF08521">
    <property type="entry name" value="2CSK_N"/>
    <property type="match status" value="1"/>
</dbReference>
<sequence length="504" mass="54654">MAVRRYKSLQARLIAAVMLPLALLVALLTGITGWVVGATDADTLDRVLVGSVRTLSLAFDQPPDVRQRIAPLVIHLLKRRARPVVNFSVYRGSEVLMGDPGLTPPADYRVRDDGPIDRHPPAQFKKQARDTQMVRGYIDPGDADSVTQAAYLRDGMLHGRPVRIATEIRRLDGGPDLVAIQIADYVDDQTAYTRGYAVQIAGEGLAVLAVAALLIWLAIGWGLRPFAALTRQVRDAQNDPSLQFRLRPQPDMPRETMPFVDSFNGLMTRLEKADRSLRQFTSSASHQMRTPLAVARVHLDVLRRAGPHAPAARDAIGDITHAVESLERLLLQLIALARTDEQSIQPLQPFDLTALAGRVTADRAAQGEDDEIDISFAARGPVAALGDPALAGELAGNLIDNAIRYNRPGGGVRVTVAREDGAARLTIEDDGPGIPESEREKVWERFYRIAREDAPLGSGLGLPIVRALAERIGARVALGDCADGSGLRVTVDFRVPEDASPVAA</sequence>
<dbReference type="Proteomes" id="UP001165565">
    <property type="component" value="Unassembled WGS sequence"/>
</dbReference>
<evidence type="ECO:0000256" key="4">
    <source>
        <dbReference type="ARBA" id="ARBA00022553"/>
    </source>
</evidence>
<evidence type="ECO:0000256" key="1">
    <source>
        <dbReference type="ARBA" id="ARBA00000085"/>
    </source>
</evidence>
<dbReference type="InterPro" id="IPR036097">
    <property type="entry name" value="HisK_dim/P_sf"/>
</dbReference>
<dbReference type="CDD" id="cd00075">
    <property type="entry name" value="HATPase"/>
    <property type="match status" value="1"/>
</dbReference>
<dbReference type="InterPro" id="IPR050428">
    <property type="entry name" value="TCS_sensor_his_kinase"/>
</dbReference>
<keyword evidence="8 10" id="KW-1133">Transmembrane helix</keyword>
<evidence type="ECO:0000256" key="9">
    <source>
        <dbReference type="ARBA" id="ARBA00023136"/>
    </source>
</evidence>
<dbReference type="Pfam" id="PF00512">
    <property type="entry name" value="HisKA"/>
    <property type="match status" value="1"/>
</dbReference>
<evidence type="ECO:0000259" key="11">
    <source>
        <dbReference type="PROSITE" id="PS50109"/>
    </source>
</evidence>
<dbReference type="SMART" id="SM00387">
    <property type="entry name" value="HATPase_c"/>
    <property type="match status" value="1"/>
</dbReference>
<keyword evidence="7 12" id="KW-0418">Kinase</keyword>
<evidence type="ECO:0000256" key="5">
    <source>
        <dbReference type="ARBA" id="ARBA00022679"/>
    </source>
</evidence>
<gene>
    <name evidence="12" type="ORF">NEE01_21560</name>
</gene>
<feature type="domain" description="Histidine kinase" evidence="11">
    <location>
        <begin position="283"/>
        <end position="497"/>
    </location>
</feature>
<dbReference type="PANTHER" id="PTHR45436">
    <property type="entry name" value="SENSOR HISTIDINE KINASE YKOH"/>
    <property type="match status" value="1"/>
</dbReference>
<proteinExistence type="predicted"/>
<dbReference type="InterPro" id="IPR013727">
    <property type="entry name" value="2CSK_N"/>
</dbReference>
<dbReference type="InterPro" id="IPR003594">
    <property type="entry name" value="HATPase_dom"/>
</dbReference>
<dbReference type="InterPro" id="IPR004358">
    <property type="entry name" value="Sig_transdc_His_kin-like_C"/>
</dbReference>
<dbReference type="PRINTS" id="PR00344">
    <property type="entry name" value="BCTRLSENSOR"/>
</dbReference>
<keyword evidence="5" id="KW-0808">Transferase</keyword>
<evidence type="ECO:0000313" key="12">
    <source>
        <dbReference type="EMBL" id="MCW6537375.1"/>
    </source>
</evidence>
<dbReference type="SUPFAM" id="SSF47384">
    <property type="entry name" value="Homodimeric domain of signal transducing histidine kinase"/>
    <property type="match status" value="1"/>
</dbReference>
<dbReference type="InterPro" id="IPR036890">
    <property type="entry name" value="HATPase_C_sf"/>
</dbReference>
<evidence type="ECO:0000256" key="2">
    <source>
        <dbReference type="ARBA" id="ARBA00004370"/>
    </source>
</evidence>
<keyword evidence="13" id="KW-1185">Reference proteome</keyword>
<dbReference type="CDD" id="cd00082">
    <property type="entry name" value="HisKA"/>
    <property type="match status" value="1"/>
</dbReference>
<dbReference type="AlphaFoldDB" id="A0AA41ZB95"/>
<comment type="catalytic activity">
    <reaction evidence="1">
        <text>ATP + protein L-histidine = ADP + protein N-phospho-L-histidine.</text>
        <dbReference type="EC" id="2.7.13.3"/>
    </reaction>
</comment>
<dbReference type="GO" id="GO:0000155">
    <property type="term" value="F:phosphorelay sensor kinase activity"/>
    <property type="evidence" value="ECO:0007669"/>
    <property type="project" value="InterPro"/>
</dbReference>
<dbReference type="Pfam" id="PF02518">
    <property type="entry name" value="HATPase_c"/>
    <property type="match status" value="1"/>
</dbReference>
<evidence type="ECO:0000256" key="8">
    <source>
        <dbReference type="ARBA" id="ARBA00022989"/>
    </source>
</evidence>
<feature type="transmembrane region" description="Helical" evidence="10">
    <location>
        <begin position="204"/>
        <end position="223"/>
    </location>
</feature>
<evidence type="ECO:0000256" key="10">
    <source>
        <dbReference type="SAM" id="Phobius"/>
    </source>
</evidence>
<dbReference type="Gene3D" id="1.10.287.130">
    <property type="match status" value="1"/>
</dbReference>
<organism evidence="12 13">
    <name type="scientific">Sphingomonas lycopersici</name>
    <dbReference type="NCBI Taxonomy" id="2951807"/>
    <lineage>
        <taxon>Bacteria</taxon>
        <taxon>Pseudomonadati</taxon>
        <taxon>Pseudomonadota</taxon>
        <taxon>Alphaproteobacteria</taxon>
        <taxon>Sphingomonadales</taxon>
        <taxon>Sphingomonadaceae</taxon>
        <taxon>Sphingomonas</taxon>
    </lineage>
</organism>
<dbReference type="InterPro" id="IPR005467">
    <property type="entry name" value="His_kinase_dom"/>
</dbReference>
<dbReference type="Gene3D" id="3.30.565.10">
    <property type="entry name" value="Histidine kinase-like ATPase, C-terminal domain"/>
    <property type="match status" value="1"/>
</dbReference>
<dbReference type="SUPFAM" id="SSF55874">
    <property type="entry name" value="ATPase domain of HSP90 chaperone/DNA topoisomerase II/histidine kinase"/>
    <property type="match status" value="1"/>
</dbReference>
<dbReference type="RefSeq" id="WP_265271377.1">
    <property type="nucleotide sequence ID" value="NZ_JANFAU010000015.1"/>
</dbReference>
<keyword evidence="4" id="KW-0597">Phosphoprotein</keyword>
<evidence type="ECO:0000313" key="13">
    <source>
        <dbReference type="Proteomes" id="UP001165565"/>
    </source>
</evidence>
<evidence type="ECO:0000256" key="3">
    <source>
        <dbReference type="ARBA" id="ARBA00012438"/>
    </source>
</evidence>
<accession>A0AA41ZB95</accession>
<comment type="caution">
    <text evidence="12">The sequence shown here is derived from an EMBL/GenBank/DDBJ whole genome shotgun (WGS) entry which is preliminary data.</text>
</comment>
<dbReference type="InterPro" id="IPR003661">
    <property type="entry name" value="HisK_dim/P_dom"/>
</dbReference>
<reference evidence="12" key="1">
    <citation type="submission" date="2022-06" db="EMBL/GenBank/DDBJ databases">
        <title>Sphingomonas sp. nov. isolated from rhizosphere soil of tomato.</title>
        <authorList>
            <person name="Dong H."/>
            <person name="Gao R."/>
        </authorList>
    </citation>
    <scope>NUCLEOTIDE SEQUENCE</scope>
    <source>
        <strain evidence="12">MMSM24</strain>
    </source>
</reference>
<keyword evidence="6 10" id="KW-0812">Transmembrane</keyword>
<comment type="subcellular location">
    <subcellularLocation>
        <location evidence="2">Membrane</location>
    </subcellularLocation>
</comment>
<evidence type="ECO:0000256" key="6">
    <source>
        <dbReference type="ARBA" id="ARBA00022692"/>
    </source>
</evidence>
<protein>
    <recommendedName>
        <fullName evidence="3">histidine kinase</fullName>
        <ecNumber evidence="3">2.7.13.3</ecNumber>
    </recommendedName>
</protein>
<dbReference type="PANTHER" id="PTHR45436:SF5">
    <property type="entry name" value="SENSOR HISTIDINE KINASE TRCS"/>
    <property type="match status" value="1"/>
</dbReference>
<keyword evidence="9 10" id="KW-0472">Membrane</keyword>
<name>A0AA41ZB95_9SPHN</name>
<evidence type="ECO:0000256" key="7">
    <source>
        <dbReference type="ARBA" id="ARBA00022777"/>
    </source>
</evidence>
<dbReference type="EMBL" id="JANFAV010000021">
    <property type="protein sequence ID" value="MCW6537375.1"/>
    <property type="molecule type" value="Genomic_DNA"/>
</dbReference>
<dbReference type="SMART" id="SM00388">
    <property type="entry name" value="HisKA"/>
    <property type="match status" value="1"/>
</dbReference>
<dbReference type="GO" id="GO:0016020">
    <property type="term" value="C:membrane"/>
    <property type="evidence" value="ECO:0007669"/>
    <property type="project" value="UniProtKB-SubCell"/>
</dbReference>